<dbReference type="EMBL" id="CM002295">
    <property type="protein sequence ID" value="ESW14560.1"/>
    <property type="molecule type" value="Genomic_DNA"/>
</dbReference>
<dbReference type="eggNOG" id="ENOG502QSKC">
    <property type="taxonomic scope" value="Eukaryota"/>
</dbReference>
<dbReference type="SUPFAM" id="SSF53254">
    <property type="entry name" value="Phosphoglycerate mutase-like"/>
    <property type="match status" value="1"/>
</dbReference>
<sequence>MSIAKNRYWILRHGKSIPNERGLIVSSMVFSIPFKSFPFHRFPSCSSFIQFQENGTRSEFQLAPEGVHQAQLAAQSFQKVIEDLRERYFGPSFELLSHDKYGEIWDIDEKDPLVGPEGGESVKDVAGRLARAMASIESEFEGCHGDPLQILQAVVHAANQHKEPTYNDLASIVKEVQVAPILSQHRKYALQTGELRAII</sequence>
<organism evidence="1 2">
    <name type="scientific">Phaseolus vulgaris</name>
    <name type="common">Kidney bean</name>
    <name type="synonym">French bean</name>
    <dbReference type="NCBI Taxonomy" id="3885"/>
    <lineage>
        <taxon>Eukaryota</taxon>
        <taxon>Viridiplantae</taxon>
        <taxon>Streptophyta</taxon>
        <taxon>Embryophyta</taxon>
        <taxon>Tracheophyta</taxon>
        <taxon>Spermatophyta</taxon>
        <taxon>Magnoliopsida</taxon>
        <taxon>eudicotyledons</taxon>
        <taxon>Gunneridae</taxon>
        <taxon>Pentapetalae</taxon>
        <taxon>rosids</taxon>
        <taxon>fabids</taxon>
        <taxon>Fabales</taxon>
        <taxon>Fabaceae</taxon>
        <taxon>Papilionoideae</taxon>
        <taxon>50 kb inversion clade</taxon>
        <taxon>NPAAA clade</taxon>
        <taxon>indigoferoid/millettioid clade</taxon>
        <taxon>Phaseoleae</taxon>
        <taxon>Phaseolus</taxon>
    </lineage>
</organism>
<dbReference type="Proteomes" id="UP000000226">
    <property type="component" value="Chromosome 8"/>
</dbReference>
<dbReference type="AlphaFoldDB" id="V7BAE7"/>
<dbReference type="STRING" id="3885.V7BAE7"/>
<dbReference type="PANTHER" id="PTHR47821:SF2">
    <property type="entry name" value="PHOSPHOGLYCERATE MUTASE FAMILY PROTEIN"/>
    <property type="match status" value="1"/>
</dbReference>
<evidence type="ECO:0000313" key="1">
    <source>
        <dbReference type="EMBL" id="ESW14560.1"/>
    </source>
</evidence>
<name>V7BAE7_PHAVU</name>
<dbReference type="Gene3D" id="3.40.50.1240">
    <property type="entry name" value="Phosphoglycerate mutase-like"/>
    <property type="match status" value="1"/>
</dbReference>
<keyword evidence="2" id="KW-1185">Reference proteome</keyword>
<protein>
    <submittedName>
        <fullName evidence="1">Uncharacterized protein</fullName>
    </submittedName>
</protein>
<dbReference type="OMA" id="ESEFQGC"/>
<reference evidence="2" key="1">
    <citation type="journal article" date="2014" name="Nat. Genet.">
        <title>A reference genome for common bean and genome-wide analysis of dual domestications.</title>
        <authorList>
            <person name="Schmutz J."/>
            <person name="McClean P.E."/>
            <person name="Mamidi S."/>
            <person name="Wu G.A."/>
            <person name="Cannon S.B."/>
            <person name="Grimwood J."/>
            <person name="Jenkins J."/>
            <person name="Shu S."/>
            <person name="Song Q."/>
            <person name="Chavarro C."/>
            <person name="Torres-Torres M."/>
            <person name="Geffroy V."/>
            <person name="Moghaddam S.M."/>
            <person name="Gao D."/>
            <person name="Abernathy B."/>
            <person name="Barry K."/>
            <person name="Blair M."/>
            <person name="Brick M.A."/>
            <person name="Chovatia M."/>
            <person name="Gepts P."/>
            <person name="Goodstein D.M."/>
            <person name="Gonzales M."/>
            <person name="Hellsten U."/>
            <person name="Hyten D.L."/>
            <person name="Jia G."/>
            <person name="Kelly J.D."/>
            <person name="Kudrna D."/>
            <person name="Lee R."/>
            <person name="Richard M.M."/>
            <person name="Miklas P.N."/>
            <person name="Osorno J.M."/>
            <person name="Rodrigues J."/>
            <person name="Thareau V."/>
            <person name="Urrea C.A."/>
            <person name="Wang M."/>
            <person name="Yu Y."/>
            <person name="Zhang M."/>
            <person name="Wing R.A."/>
            <person name="Cregan P.B."/>
            <person name="Rokhsar D.S."/>
            <person name="Jackson S.A."/>
        </authorList>
    </citation>
    <scope>NUCLEOTIDE SEQUENCE [LARGE SCALE GENOMIC DNA]</scope>
    <source>
        <strain evidence="2">cv. G19833</strain>
    </source>
</reference>
<accession>V7BAE7</accession>
<dbReference type="OrthoDB" id="354304at2759"/>
<evidence type="ECO:0000313" key="2">
    <source>
        <dbReference type="Proteomes" id="UP000000226"/>
    </source>
</evidence>
<dbReference type="Gramene" id="ESW14560">
    <property type="protein sequence ID" value="ESW14560"/>
    <property type="gene ID" value="PHAVU_008G291600g"/>
</dbReference>
<dbReference type="InterPro" id="IPR029033">
    <property type="entry name" value="His_PPase_superfam"/>
</dbReference>
<gene>
    <name evidence="1" type="ORF">PHAVU_008G291600g</name>
</gene>
<proteinExistence type="predicted"/>
<dbReference type="PANTHER" id="PTHR47821">
    <property type="entry name" value="PHOSPHOGLYCERATE MUTASE FAMILY PROTEIN"/>
    <property type="match status" value="1"/>
</dbReference>